<dbReference type="AlphaFoldDB" id="X6NRJ9"/>
<gene>
    <name evidence="1" type="ORF">RFI_09188</name>
</gene>
<name>X6NRJ9_RETFI</name>
<sequence length="104" mass="12410">QLKEVQDNMTKQIEYLENQISIEQPKTTSDSVRRYVKEEYEKCLERMKQSIAQQQQFAKNATEIAQRTEQTCSKLMDDFYQKLQNQVQLTFAKILISKKKKKND</sequence>
<comment type="caution">
    <text evidence="1">The sequence shown here is derived from an EMBL/GenBank/DDBJ whole genome shotgun (WGS) entry which is preliminary data.</text>
</comment>
<keyword evidence="2" id="KW-1185">Reference proteome</keyword>
<feature type="non-terminal residue" evidence="1">
    <location>
        <position position="1"/>
    </location>
</feature>
<dbReference type="EMBL" id="ASPP01006952">
    <property type="protein sequence ID" value="ETO27947.1"/>
    <property type="molecule type" value="Genomic_DNA"/>
</dbReference>
<proteinExistence type="predicted"/>
<protein>
    <submittedName>
        <fullName evidence="1">Uncharacterized protein</fullName>
    </submittedName>
</protein>
<evidence type="ECO:0000313" key="2">
    <source>
        <dbReference type="Proteomes" id="UP000023152"/>
    </source>
</evidence>
<accession>X6NRJ9</accession>
<evidence type="ECO:0000313" key="1">
    <source>
        <dbReference type="EMBL" id="ETO27947.1"/>
    </source>
</evidence>
<dbReference type="Proteomes" id="UP000023152">
    <property type="component" value="Unassembled WGS sequence"/>
</dbReference>
<organism evidence="1 2">
    <name type="scientific">Reticulomyxa filosa</name>
    <dbReference type="NCBI Taxonomy" id="46433"/>
    <lineage>
        <taxon>Eukaryota</taxon>
        <taxon>Sar</taxon>
        <taxon>Rhizaria</taxon>
        <taxon>Retaria</taxon>
        <taxon>Foraminifera</taxon>
        <taxon>Monothalamids</taxon>
        <taxon>Reticulomyxidae</taxon>
        <taxon>Reticulomyxa</taxon>
    </lineage>
</organism>
<reference evidence="1 2" key="1">
    <citation type="journal article" date="2013" name="Curr. Biol.">
        <title>The Genome of the Foraminiferan Reticulomyxa filosa.</title>
        <authorList>
            <person name="Glockner G."/>
            <person name="Hulsmann N."/>
            <person name="Schleicher M."/>
            <person name="Noegel A.A."/>
            <person name="Eichinger L."/>
            <person name="Gallinger C."/>
            <person name="Pawlowski J."/>
            <person name="Sierra R."/>
            <person name="Euteneuer U."/>
            <person name="Pillet L."/>
            <person name="Moustafa A."/>
            <person name="Platzer M."/>
            <person name="Groth M."/>
            <person name="Szafranski K."/>
            <person name="Schliwa M."/>
        </authorList>
    </citation>
    <scope>NUCLEOTIDE SEQUENCE [LARGE SCALE GENOMIC DNA]</scope>
</reference>